<dbReference type="EMBL" id="CP053840">
    <property type="protein sequence ID" value="QKF67912.1"/>
    <property type="molecule type" value="Genomic_DNA"/>
</dbReference>
<evidence type="ECO:0000313" key="6">
    <source>
        <dbReference type="EMBL" id="QKF67912.1"/>
    </source>
</evidence>
<feature type="modified residue" description="4-aspartylphosphate" evidence="2">
    <location>
        <position position="55"/>
    </location>
</feature>
<gene>
    <name evidence="6" type="ORF">AVENP_2387</name>
</gene>
<feature type="domain" description="Response regulatory" evidence="4">
    <location>
        <begin position="5"/>
        <end position="121"/>
    </location>
</feature>
<dbReference type="SUPFAM" id="SSF52172">
    <property type="entry name" value="CheY-like"/>
    <property type="match status" value="1"/>
</dbReference>
<evidence type="ECO:0000259" key="4">
    <source>
        <dbReference type="PROSITE" id="PS50110"/>
    </source>
</evidence>
<dbReference type="GO" id="GO:0006355">
    <property type="term" value="P:regulation of DNA-templated transcription"/>
    <property type="evidence" value="ECO:0007669"/>
    <property type="project" value="InterPro"/>
</dbReference>
<dbReference type="PROSITE" id="PS51755">
    <property type="entry name" value="OMPR_PHOB"/>
    <property type="match status" value="1"/>
</dbReference>
<evidence type="ECO:0000313" key="7">
    <source>
        <dbReference type="Proteomes" id="UP000503482"/>
    </source>
</evidence>
<dbReference type="InterPro" id="IPR001789">
    <property type="entry name" value="Sig_transdc_resp-reg_receiver"/>
</dbReference>
<feature type="DNA-binding region" description="OmpR/PhoB-type" evidence="3">
    <location>
        <begin position="136"/>
        <end position="230"/>
    </location>
</feature>
<evidence type="ECO:0000259" key="5">
    <source>
        <dbReference type="PROSITE" id="PS51755"/>
    </source>
</evidence>
<name>A0AAE7E5C7_9BACT</name>
<keyword evidence="7" id="KW-1185">Reference proteome</keyword>
<dbReference type="Pfam" id="PF00072">
    <property type="entry name" value="Response_reg"/>
    <property type="match status" value="1"/>
</dbReference>
<keyword evidence="2" id="KW-0597">Phosphoprotein</keyword>
<dbReference type="SMART" id="SM00862">
    <property type="entry name" value="Trans_reg_C"/>
    <property type="match status" value="1"/>
</dbReference>
<feature type="domain" description="OmpR/PhoB-type" evidence="5">
    <location>
        <begin position="136"/>
        <end position="230"/>
    </location>
</feature>
<dbReference type="RefSeq" id="WP_128359127.1">
    <property type="nucleotide sequence ID" value="NZ_CP053840.1"/>
</dbReference>
<dbReference type="AlphaFoldDB" id="A0AAE7E5C7"/>
<dbReference type="Pfam" id="PF00486">
    <property type="entry name" value="Trans_reg_C"/>
    <property type="match status" value="1"/>
</dbReference>
<dbReference type="Gene3D" id="1.10.10.10">
    <property type="entry name" value="Winged helix-like DNA-binding domain superfamily/Winged helix DNA-binding domain"/>
    <property type="match status" value="1"/>
</dbReference>
<dbReference type="Gene3D" id="3.40.50.2300">
    <property type="match status" value="1"/>
</dbReference>
<dbReference type="GO" id="GO:0000156">
    <property type="term" value="F:phosphorelay response regulator activity"/>
    <property type="evidence" value="ECO:0007669"/>
    <property type="project" value="TreeGrafter"/>
</dbReference>
<dbReference type="Proteomes" id="UP000503482">
    <property type="component" value="Chromosome"/>
</dbReference>
<dbReference type="SUPFAM" id="SSF46894">
    <property type="entry name" value="C-terminal effector domain of the bipartite response regulators"/>
    <property type="match status" value="1"/>
</dbReference>
<dbReference type="PANTHER" id="PTHR45526">
    <property type="entry name" value="TRANSCRIPTIONAL REGULATORY PROTEIN DPIA"/>
    <property type="match status" value="1"/>
</dbReference>
<dbReference type="InterPro" id="IPR001867">
    <property type="entry name" value="OmpR/PhoB-type_DNA-bd"/>
</dbReference>
<dbReference type="InterPro" id="IPR036388">
    <property type="entry name" value="WH-like_DNA-bd_sf"/>
</dbReference>
<protein>
    <submittedName>
        <fullName evidence="6">Two-component system response regulator</fullName>
    </submittedName>
</protein>
<proteinExistence type="predicted"/>
<dbReference type="GO" id="GO:0003677">
    <property type="term" value="F:DNA binding"/>
    <property type="evidence" value="ECO:0007669"/>
    <property type="project" value="UniProtKB-UniRule"/>
</dbReference>
<dbReference type="InterPro" id="IPR051271">
    <property type="entry name" value="2C-system_Tx_regulators"/>
</dbReference>
<sequence>MDKIKIMIVEDETIVALEIKKSLIKLGFNITNSVTNYYDAIAFVLEDEPDIIIMDINLNNSRDGIETATDIKKVKPAVDILYLTAFNDNETLKRASLTNPVGYLLKPYSFEELKTTLYLAIYKKENKYKKLNYVSENIILFDEDYYFDRNSDELYYKEEKIKLTQKEVILLKILIEAKGNIVPFNVLENYVWQDELVSKGAFRTLLYRLRTKLEHKFIETFHSTGVKINITK</sequence>
<dbReference type="CDD" id="cd00383">
    <property type="entry name" value="trans_reg_C"/>
    <property type="match status" value="1"/>
</dbReference>
<dbReference type="InterPro" id="IPR016032">
    <property type="entry name" value="Sig_transdc_resp-reg_C-effctor"/>
</dbReference>
<organism evidence="6 7">
    <name type="scientific">Arcobacter venerupis</name>
    <dbReference type="NCBI Taxonomy" id="1054033"/>
    <lineage>
        <taxon>Bacteria</taxon>
        <taxon>Pseudomonadati</taxon>
        <taxon>Campylobacterota</taxon>
        <taxon>Epsilonproteobacteria</taxon>
        <taxon>Campylobacterales</taxon>
        <taxon>Arcobacteraceae</taxon>
        <taxon>Arcobacter</taxon>
    </lineage>
</organism>
<dbReference type="PANTHER" id="PTHR45526:SF1">
    <property type="entry name" value="TRANSCRIPTIONAL REGULATORY PROTEIN DCUR-RELATED"/>
    <property type="match status" value="1"/>
</dbReference>
<dbReference type="SMART" id="SM00448">
    <property type="entry name" value="REC"/>
    <property type="match status" value="1"/>
</dbReference>
<accession>A0AAE7E5C7</accession>
<dbReference type="CDD" id="cd17534">
    <property type="entry name" value="REC_DC-like"/>
    <property type="match status" value="1"/>
</dbReference>
<dbReference type="InterPro" id="IPR011006">
    <property type="entry name" value="CheY-like_superfamily"/>
</dbReference>
<reference evidence="6 7" key="1">
    <citation type="submission" date="2020-05" db="EMBL/GenBank/DDBJ databases">
        <title>Complete genome sequencing of Campylobacter and Arcobacter type strains.</title>
        <authorList>
            <person name="Miller W.G."/>
            <person name="Yee E."/>
        </authorList>
    </citation>
    <scope>NUCLEOTIDE SEQUENCE [LARGE SCALE GENOMIC DNA]</scope>
    <source>
        <strain evidence="6 7">LMG 26156</strain>
    </source>
</reference>
<keyword evidence="1 3" id="KW-0238">DNA-binding</keyword>
<dbReference type="PROSITE" id="PS50110">
    <property type="entry name" value="RESPONSE_REGULATORY"/>
    <property type="match status" value="1"/>
</dbReference>
<dbReference type="KEGG" id="avp:AVENP_2387"/>
<evidence type="ECO:0000256" key="1">
    <source>
        <dbReference type="ARBA" id="ARBA00023125"/>
    </source>
</evidence>
<evidence type="ECO:0000256" key="2">
    <source>
        <dbReference type="PROSITE-ProRule" id="PRU00169"/>
    </source>
</evidence>
<evidence type="ECO:0000256" key="3">
    <source>
        <dbReference type="PROSITE-ProRule" id="PRU01091"/>
    </source>
</evidence>